<protein>
    <recommendedName>
        <fullName evidence="3">TIGR02444 family protein</fullName>
    </recommendedName>
</protein>
<comment type="caution">
    <text evidence="1">The sequence shown here is derived from an EMBL/GenBank/DDBJ whole genome shotgun (WGS) entry which is preliminary data.</text>
</comment>
<sequence>MSLWSFACALYAEPGVEPALLQLQDEHGVSVNHLLAVSWLHAQRRSPADWSTILVEERQLALNEKVILPIRDFRRSCKGGVSDLLYQQLKALELVGEQAQLRWLETRLLSQRSTNEPMPHTGTAEKVTLYQAVTDYVVANASVSDADVVVVDSAILADGEAMSEKLDASLTEFACLAERGMESLTDAN</sequence>
<dbReference type="Pfam" id="PF09523">
    <property type="entry name" value="DUF2390"/>
    <property type="match status" value="1"/>
</dbReference>
<evidence type="ECO:0000313" key="1">
    <source>
        <dbReference type="EMBL" id="GAA3944282.1"/>
    </source>
</evidence>
<gene>
    <name evidence="1" type="ORF">GCM10022277_45010</name>
</gene>
<dbReference type="Proteomes" id="UP001501565">
    <property type="component" value="Unassembled WGS sequence"/>
</dbReference>
<keyword evidence="2" id="KW-1185">Reference proteome</keyword>
<reference evidence="2" key="1">
    <citation type="journal article" date="2019" name="Int. J. Syst. Evol. Microbiol.">
        <title>The Global Catalogue of Microorganisms (GCM) 10K type strain sequencing project: providing services to taxonomists for standard genome sequencing and annotation.</title>
        <authorList>
            <consortium name="The Broad Institute Genomics Platform"/>
            <consortium name="The Broad Institute Genome Sequencing Center for Infectious Disease"/>
            <person name="Wu L."/>
            <person name="Ma J."/>
        </authorList>
    </citation>
    <scope>NUCLEOTIDE SEQUENCE [LARGE SCALE GENOMIC DNA]</scope>
    <source>
        <strain evidence="2">JCM 17551</strain>
    </source>
</reference>
<evidence type="ECO:0008006" key="3">
    <source>
        <dbReference type="Google" id="ProtNLM"/>
    </source>
</evidence>
<dbReference type="EMBL" id="BAABBN010000017">
    <property type="protein sequence ID" value="GAA3944282.1"/>
    <property type="molecule type" value="Genomic_DNA"/>
</dbReference>
<dbReference type="NCBIfam" id="TIGR02444">
    <property type="entry name" value="TIGR02444 family protein"/>
    <property type="match status" value="1"/>
</dbReference>
<proteinExistence type="predicted"/>
<organism evidence="1 2">
    <name type="scientific">Litoribacillus peritrichatus</name>
    <dbReference type="NCBI Taxonomy" id="718191"/>
    <lineage>
        <taxon>Bacteria</taxon>
        <taxon>Pseudomonadati</taxon>
        <taxon>Pseudomonadota</taxon>
        <taxon>Gammaproteobacteria</taxon>
        <taxon>Oceanospirillales</taxon>
        <taxon>Oceanospirillaceae</taxon>
        <taxon>Litoribacillus</taxon>
    </lineage>
</organism>
<dbReference type="RefSeq" id="WP_344800926.1">
    <property type="nucleotide sequence ID" value="NZ_BAABBN010000017.1"/>
</dbReference>
<accession>A0ABP7NDZ2</accession>
<dbReference type="InterPro" id="IPR012659">
    <property type="entry name" value="CHP02444"/>
</dbReference>
<name>A0ABP7NDZ2_9GAMM</name>
<evidence type="ECO:0000313" key="2">
    <source>
        <dbReference type="Proteomes" id="UP001501565"/>
    </source>
</evidence>